<feature type="transmembrane region" description="Helical" evidence="1">
    <location>
        <begin position="129"/>
        <end position="150"/>
    </location>
</feature>
<name>A0ABZ2UVX8_9CYAN</name>
<evidence type="ECO:0000256" key="1">
    <source>
        <dbReference type="SAM" id="Phobius"/>
    </source>
</evidence>
<evidence type="ECO:0000313" key="4">
    <source>
        <dbReference type="Proteomes" id="UP001483337"/>
    </source>
</evidence>
<feature type="domain" description="Glycosyl transferase family 1" evidence="2">
    <location>
        <begin position="227"/>
        <end position="399"/>
    </location>
</feature>
<dbReference type="PANTHER" id="PTHR45947">
    <property type="entry name" value="SULFOQUINOVOSYL TRANSFERASE SQD2"/>
    <property type="match status" value="1"/>
</dbReference>
<dbReference type="RefSeq" id="WP_353932359.1">
    <property type="nucleotide sequence ID" value="NZ_CP150886.1"/>
</dbReference>
<dbReference type="GO" id="GO:0016757">
    <property type="term" value="F:glycosyltransferase activity"/>
    <property type="evidence" value="ECO:0007669"/>
    <property type="project" value="UniProtKB-KW"/>
</dbReference>
<dbReference type="Pfam" id="PF00534">
    <property type="entry name" value="Glycos_transf_1"/>
    <property type="match status" value="1"/>
</dbReference>
<keyword evidence="4" id="KW-1185">Reference proteome</keyword>
<gene>
    <name evidence="3" type="ORF">WJM97_07175</name>
</gene>
<keyword evidence="1" id="KW-0472">Membrane</keyword>
<dbReference type="CDD" id="cd03801">
    <property type="entry name" value="GT4_PimA-like"/>
    <property type="match status" value="1"/>
</dbReference>
<sequence length="427" mass="49567">MENISQLGTQIREKTAYPDILIISRIFQPQGSVIGEYVYNRCLQDPERVIVLASGCNRDKLFDQSQQFPVYRWLSFYRFRNVLGSNLLGKLFKTCLQSFVRLFDIIFSLILAIKLYFRYHYRYIEWCHGYDFIALLLLSYILPIRFFIYLHGKDLVDIAQTPLWRSLFKLTLKRAEGIVCQNSHVRDTLRKTFRLDTPTHVINPVVRTEKFAHPSSPSHLEDLRLRLRQSYSIPKTSIVILSVGKLSQNTGFDLVIDNIPLLLTIGVDVHYIICGQGSFEAELKSQSHRLRVDKRVHFAGYVPERELASYYAACDIFALLALEEDKAKRLENLEMFHLDAEYFGKPIIASCLGSILDAVHHEENGLLVNPNSGYEVLQAFKKLCQDQPLREKLGRQGQELAKRKTYHRWLYNPDTRYSCILNLVIGH</sequence>
<dbReference type="InterPro" id="IPR001296">
    <property type="entry name" value="Glyco_trans_1"/>
</dbReference>
<keyword evidence="3" id="KW-0328">Glycosyltransferase</keyword>
<keyword evidence="1" id="KW-0812">Transmembrane</keyword>
<dbReference type="EC" id="2.4.-.-" evidence="3"/>
<evidence type="ECO:0000313" key="3">
    <source>
        <dbReference type="EMBL" id="WZB89459.1"/>
    </source>
</evidence>
<dbReference type="Gene3D" id="3.40.50.2000">
    <property type="entry name" value="Glycogen Phosphorylase B"/>
    <property type="match status" value="2"/>
</dbReference>
<dbReference type="InterPro" id="IPR050194">
    <property type="entry name" value="Glycosyltransferase_grp1"/>
</dbReference>
<protein>
    <submittedName>
        <fullName evidence="3">Glycosyltransferase family 4 protein</fullName>
        <ecNumber evidence="3">2.4.-.-</ecNumber>
    </submittedName>
</protein>
<reference evidence="3 4" key="1">
    <citation type="submission" date="2024-04" db="EMBL/GenBank/DDBJ databases">
        <title>Okeanomitos corallinicola gen. &amp; sp. nov. (Nostocales, Cyanobacteria), a new toxic marine heterocyst-forming cyanobacterium from a coral reef.</title>
        <authorList>
            <person name="Li H."/>
            <person name="Li R."/>
            <person name="Kang J."/>
            <person name="Hii K.S."/>
            <person name="Mohamed H.F."/>
            <person name="Xu X."/>
            <person name="Luo Z."/>
        </authorList>
    </citation>
    <scope>NUCLEOTIDE SEQUENCE [LARGE SCALE GENOMIC DNA]</scope>
    <source>
        <strain evidence="3 4">TIOX110</strain>
    </source>
</reference>
<proteinExistence type="predicted"/>
<dbReference type="SUPFAM" id="SSF53756">
    <property type="entry name" value="UDP-Glycosyltransferase/glycogen phosphorylase"/>
    <property type="match status" value="1"/>
</dbReference>
<keyword evidence="1" id="KW-1133">Transmembrane helix</keyword>
<feature type="transmembrane region" description="Helical" evidence="1">
    <location>
        <begin position="99"/>
        <end position="117"/>
    </location>
</feature>
<organism evidence="3 4">
    <name type="scientific">Okeanomitos corallinicola TIOX110</name>
    <dbReference type="NCBI Taxonomy" id="3133117"/>
    <lineage>
        <taxon>Bacteria</taxon>
        <taxon>Bacillati</taxon>
        <taxon>Cyanobacteriota</taxon>
        <taxon>Cyanophyceae</taxon>
        <taxon>Nostocales</taxon>
        <taxon>Aphanizomenonaceae</taxon>
        <taxon>Okeanomitos</taxon>
    </lineage>
</organism>
<keyword evidence="3" id="KW-0808">Transferase</keyword>
<dbReference type="PANTHER" id="PTHR45947:SF3">
    <property type="entry name" value="SULFOQUINOVOSYL TRANSFERASE SQD2"/>
    <property type="match status" value="1"/>
</dbReference>
<accession>A0ABZ2UVX8</accession>
<dbReference type="Proteomes" id="UP001483337">
    <property type="component" value="Chromosome"/>
</dbReference>
<dbReference type="EMBL" id="CP150886">
    <property type="protein sequence ID" value="WZB89459.1"/>
    <property type="molecule type" value="Genomic_DNA"/>
</dbReference>
<evidence type="ECO:0000259" key="2">
    <source>
        <dbReference type="Pfam" id="PF00534"/>
    </source>
</evidence>